<feature type="region of interest" description="Disordered" evidence="1">
    <location>
        <begin position="123"/>
        <end position="149"/>
    </location>
</feature>
<name>A0ABQ8TVQ4_PERAM</name>
<dbReference type="EMBL" id="JAJSOF020000001">
    <property type="protein sequence ID" value="KAJ4450778.1"/>
    <property type="molecule type" value="Genomic_DNA"/>
</dbReference>
<feature type="compositionally biased region" description="Basic and acidic residues" evidence="1">
    <location>
        <begin position="29"/>
        <end position="40"/>
    </location>
</feature>
<sequence>MDPSTNSSNTPQNVHASTENTSVINSNDSELKELYSRGREQSMSAKMHQLSVQESSTGKLEEKNKSVSAVPVITTEKMEPEYKSDGNAAAYMEGGGKAKLQDDSTQIGTNKTELQTSSTVLPIGTKKHNNSQESLNDSLSNTDHDIRNSSVVPRKGVDITNNELGLETTSTILPSEKATQNNSQEYVIRKVQDNGECLEFNGLHQLFVYADDVNMLGENPQSIRENMGILLEASKEIGLEVNLERQSI</sequence>
<evidence type="ECO:0000256" key="1">
    <source>
        <dbReference type="SAM" id="MobiDB-lite"/>
    </source>
</evidence>
<dbReference type="Proteomes" id="UP001148838">
    <property type="component" value="Unassembled WGS sequence"/>
</dbReference>
<protein>
    <recommendedName>
        <fullName evidence="4">Reverse transcriptase domain-containing protein</fullName>
    </recommendedName>
</protein>
<proteinExistence type="predicted"/>
<evidence type="ECO:0000313" key="2">
    <source>
        <dbReference type="EMBL" id="KAJ4450778.1"/>
    </source>
</evidence>
<evidence type="ECO:0000313" key="3">
    <source>
        <dbReference type="Proteomes" id="UP001148838"/>
    </source>
</evidence>
<accession>A0ABQ8TVQ4</accession>
<gene>
    <name evidence="2" type="ORF">ANN_02208</name>
</gene>
<reference evidence="2 3" key="1">
    <citation type="journal article" date="2022" name="Allergy">
        <title>Genome assembly and annotation of Periplaneta americana reveal a comprehensive cockroach allergen profile.</title>
        <authorList>
            <person name="Wang L."/>
            <person name="Xiong Q."/>
            <person name="Saelim N."/>
            <person name="Wang L."/>
            <person name="Nong W."/>
            <person name="Wan A.T."/>
            <person name="Shi M."/>
            <person name="Liu X."/>
            <person name="Cao Q."/>
            <person name="Hui J.H.L."/>
            <person name="Sookrung N."/>
            <person name="Leung T.F."/>
            <person name="Tungtrongchitr A."/>
            <person name="Tsui S.K.W."/>
        </authorList>
    </citation>
    <scope>NUCLEOTIDE SEQUENCE [LARGE SCALE GENOMIC DNA]</scope>
    <source>
        <strain evidence="2">PWHHKU_190912</strain>
    </source>
</reference>
<feature type="compositionally biased region" description="Polar residues" evidence="1">
    <location>
        <begin position="131"/>
        <end position="141"/>
    </location>
</feature>
<organism evidence="2 3">
    <name type="scientific">Periplaneta americana</name>
    <name type="common">American cockroach</name>
    <name type="synonym">Blatta americana</name>
    <dbReference type="NCBI Taxonomy" id="6978"/>
    <lineage>
        <taxon>Eukaryota</taxon>
        <taxon>Metazoa</taxon>
        <taxon>Ecdysozoa</taxon>
        <taxon>Arthropoda</taxon>
        <taxon>Hexapoda</taxon>
        <taxon>Insecta</taxon>
        <taxon>Pterygota</taxon>
        <taxon>Neoptera</taxon>
        <taxon>Polyneoptera</taxon>
        <taxon>Dictyoptera</taxon>
        <taxon>Blattodea</taxon>
        <taxon>Blattoidea</taxon>
        <taxon>Blattidae</taxon>
        <taxon>Blattinae</taxon>
        <taxon>Periplaneta</taxon>
    </lineage>
</organism>
<keyword evidence="3" id="KW-1185">Reference proteome</keyword>
<comment type="caution">
    <text evidence="2">The sequence shown here is derived from an EMBL/GenBank/DDBJ whole genome shotgun (WGS) entry which is preliminary data.</text>
</comment>
<feature type="compositionally biased region" description="Polar residues" evidence="1">
    <location>
        <begin position="1"/>
        <end position="28"/>
    </location>
</feature>
<feature type="region of interest" description="Disordered" evidence="1">
    <location>
        <begin position="1"/>
        <end position="67"/>
    </location>
</feature>
<evidence type="ECO:0008006" key="4">
    <source>
        <dbReference type="Google" id="ProtNLM"/>
    </source>
</evidence>